<comment type="caution">
    <text evidence="1">The sequence shown here is derived from an EMBL/GenBank/DDBJ whole genome shotgun (WGS) entry which is preliminary data.</text>
</comment>
<dbReference type="EMBL" id="NHRY01000267">
    <property type="protein sequence ID" value="PPQ26694.1"/>
    <property type="molecule type" value="Genomic_DNA"/>
</dbReference>
<keyword evidence="2" id="KW-1185">Reference proteome</keyword>
<dbReference type="Proteomes" id="UP000239724">
    <property type="component" value="Unassembled WGS sequence"/>
</dbReference>
<evidence type="ECO:0000313" key="1">
    <source>
        <dbReference type="EMBL" id="PPQ26694.1"/>
    </source>
</evidence>
<reference evidence="1 2" key="1">
    <citation type="journal article" date="2018" name="Arch. Microbiol.">
        <title>New insights into the metabolic potential of the phototrophic purple bacterium Rhodopila globiformis DSM 161(T) from its draft genome sequence and evidence for a vanadium-dependent nitrogenase.</title>
        <authorList>
            <person name="Imhoff J.F."/>
            <person name="Rahn T."/>
            <person name="Kunzel S."/>
            <person name="Neulinger S.C."/>
        </authorList>
    </citation>
    <scope>NUCLEOTIDE SEQUENCE [LARGE SCALE GENOMIC DNA]</scope>
    <source>
        <strain evidence="1 2">DSM 161</strain>
    </source>
</reference>
<protein>
    <recommendedName>
        <fullName evidence="3">2OG-Fe(II) oxygenase</fullName>
    </recommendedName>
</protein>
<dbReference type="Gene3D" id="2.60.120.620">
    <property type="entry name" value="q2cbj1_9rhob like domain"/>
    <property type="match status" value="1"/>
</dbReference>
<sequence length="219" mass="23856">MSGAGAIAATFLACLDRCRAETWPYRHWLLDGILPDEACAAIDALPVQPPPIGDTLGKRETNNSTRLFFGVPQRAAHPVCDALATALQGDAVVRRLEALCGAALAGSFLRIEYCLDTDGFWLEPHTDIGAKLYTMLVYLSGEPGSEAWGTDILDGPDGFVASAPYVRNGGLIFIPGADTWHGFRRRPIAGVRRSLIVNYVRPEWRSRHELAFPEQPVPA</sequence>
<accession>A0A2S6MWF5</accession>
<organism evidence="1 2">
    <name type="scientific">Rhodopila globiformis</name>
    <name type="common">Rhodopseudomonas globiformis</name>
    <dbReference type="NCBI Taxonomy" id="1071"/>
    <lineage>
        <taxon>Bacteria</taxon>
        <taxon>Pseudomonadati</taxon>
        <taxon>Pseudomonadota</taxon>
        <taxon>Alphaproteobacteria</taxon>
        <taxon>Acetobacterales</taxon>
        <taxon>Acetobacteraceae</taxon>
        <taxon>Rhodopila</taxon>
    </lineage>
</organism>
<dbReference type="AlphaFoldDB" id="A0A2S6MWF5"/>
<dbReference type="OrthoDB" id="7157988at2"/>
<dbReference type="RefSeq" id="WP_104522458.1">
    <property type="nucleotide sequence ID" value="NZ_NHRY01000267.1"/>
</dbReference>
<name>A0A2S6MWF5_RHOGL</name>
<gene>
    <name evidence="1" type="ORF">CCS01_29475</name>
</gene>
<evidence type="ECO:0008006" key="3">
    <source>
        <dbReference type="Google" id="ProtNLM"/>
    </source>
</evidence>
<evidence type="ECO:0000313" key="2">
    <source>
        <dbReference type="Proteomes" id="UP000239724"/>
    </source>
</evidence>
<proteinExistence type="predicted"/>